<feature type="chain" id="PRO_5046690345" evidence="2">
    <location>
        <begin position="33"/>
        <end position="86"/>
    </location>
</feature>
<sequence length="86" mass="9283">MINNFIKSILLMKRITTLCVLSSLLVAQSVHAQTSADNKDASAVTPNAEQQAETENDDSAKTDNDPGFVPTEEISEDLSVSFPTDI</sequence>
<feature type="signal peptide" evidence="2">
    <location>
        <begin position="1"/>
        <end position="32"/>
    </location>
</feature>
<organism evidence="3 4">
    <name type="scientific">Sessilibacter corallicola</name>
    <dbReference type="NCBI Taxonomy" id="2904075"/>
    <lineage>
        <taxon>Bacteria</taxon>
        <taxon>Pseudomonadati</taxon>
        <taxon>Pseudomonadota</taxon>
        <taxon>Gammaproteobacteria</taxon>
        <taxon>Cellvibrionales</taxon>
        <taxon>Cellvibrionaceae</taxon>
        <taxon>Sessilibacter</taxon>
    </lineage>
</organism>
<protein>
    <submittedName>
        <fullName evidence="3">Uncharacterized protein</fullName>
    </submittedName>
</protein>
<keyword evidence="2" id="KW-0732">Signal</keyword>
<name>A0ABQ0A6J4_9GAMM</name>
<feature type="region of interest" description="Disordered" evidence="1">
    <location>
        <begin position="34"/>
        <end position="86"/>
    </location>
</feature>
<evidence type="ECO:0000256" key="2">
    <source>
        <dbReference type="SAM" id="SignalP"/>
    </source>
</evidence>
<dbReference type="EMBL" id="BAABWN010000003">
    <property type="protein sequence ID" value="GAA6167272.1"/>
    <property type="molecule type" value="Genomic_DNA"/>
</dbReference>
<keyword evidence="4" id="KW-1185">Reference proteome</keyword>
<accession>A0ABQ0A6J4</accession>
<evidence type="ECO:0000313" key="4">
    <source>
        <dbReference type="Proteomes" id="UP001465153"/>
    </source>
</evidence>
<reference evidence="3 4" key="1">
    <citation type="submission" date="2024-04" db="EMBL/GenBank/DDBJ databases">
        <title>Draft genome sequence of Sessilibacter corallicola NBRC 116591.</title>
        <authorList>
            <person name="Miyakawa T."/>
            <person name="Kusuya Y."/>
            <person name="Miura T."/>
        </authorList>
    </citation>
    <scope>NUCLEOTIDE SEQUENCE [LARGE SCALE GENOMIC DNA]</scope>
    <source>
        <strain evidence="3 4">KU-00831-HH</strain>
    </source>
</reference>
<dbReference type="Proteomes" id="UP001465153">
    <property type="component" value="Unassembled WGS sequence"/>
</dbReference>
<proteinExistence type="predicted"/>
<evidence type="ECO:0000313" key="3">
    <source>
        <dbReference type="EMBL" id="GAA6167272.1"/>
    </source>
</evidence>
<comment type="caution">
    <text evidence="3">The sequence shown here is derived from an EMBL/GenBank/DDBJ whole genome shotgun (WGS) entry which is preliminary data.</text>
</comment>
<dbReference type="RefSeq" id="WP_353301963.1">
    <property type="nucleotide sequence ID" value="NZ_BAABWN010000003.1"/>
</dbReference>
<evidence type="ECO:0000256" key="1">
    <source>
        <dbReference type="SAM" id="MobiDB-lite"/>
    </source>
</evidence>
<gene>
    <name evidence="3" type="ORF">NBRC116591_10820</name>
</gene>